<dbReference type="AlphaFoldDB" id="M1ZEK7"/>
<dbReference type="HOGENOM" id="CLU_1352707_0_0_9"/>
<dbReference type="RefSeq" id="WP_005587385.1">
    <property type="nucleotide sequence ID" value="NZ_LT669839.1"/>
</dbReference>
<name>M1ZEK7_9FIRM</name>
<evidence type="ECO:0000313" key="2">
    <source>
        <dbReference type="Proteomes" id="UP000245423"/>
    </source>
</evidence>
<dbReference type="EMBL" id="LT669839">
    <property type="protein sequence ID" value="SHD78484.1"/>
    <property type="molecule type" value="Genomic_DNA"/>
</dbReference>
<gene>
    <name evidence="1" type="ORF">CUESP1_3158</name>
</gene>
<proteinExistence type="predicted"/>
<keyword evidence="2" id="KW-1185">Reference proteome</keyword>
<reference evidence="1 2" key="1">
    <citation type="submission" date="2016-11" db="EMBL/GenBank/DDBJ databases">
        <authorList>
            <person name="Manzoor S."/>
        </authorList>
    </citation>
    <scope>NUCLEOTIDE SEQUENCE [LARGE SCALE GENOMIC DNA]</scope>
    <source>
        <strain evidence="1">Clostridium ultunense strain Esp</strain>
    </source>
</reference>
<sequence length="202" mass="23656">MYNGLVFILMLTIFINRKKDTVNLWENKFTKMDLDIPYTIEKIQIMKKIGPYFPEEILPSVNKALMITEKLIKFYEAMEFIQISGVNYIQNTIPVENNQERLSYIANTIKREFSKEEINRMGTAIETILTMDKFNKLFQILNSILTNPDHLSDPASIINFMEPLMEGKGEKEKKQLRDMTKMLEIMKTLDSPKKTEEKEGDV</sequence>
<protein>
    <submittedName>
        <fullName evidence="1">Uncharacterized protein</fullName>
    </submittedName>
</protein>
<dbReference type="OrthoDB" id="1707406at2"/>
<organism evidence="1 2">
    <name type="scientific">[Clostridium] ultunense Esp</name>
    <dbReference type="NCBI Taxonomy" id="1288971"/>
    <lineage>
        <taxon>Bacteria</taxon>
        <taxon>Bacillati</taxon>
        <taxon>Bacillota</taxon>
        <taxon>Tissierellia</taxon>
        <taxon>Tissierellales</taxon>
        <taxon>Tepidimicrobiaceae</taxon>
        <taxon>Schnuerera</taxon>
    </lineage>
</organism>
<dbReference type="Proteomes" id="UP000245423">
    <property type="component" value="Chromosome 1"/>
</dbReference>
<accession>M1ZEK7</accession>
<evidence type="ECO:0000313" key="1">
    <source>
        <dbReference type="EMBL" id="SHD78484.1"/>
    </source>
</evidence>